<evidence type="ECO:0000256" key="2">
    <source>
        <dbReference type="ARBA" id="ARBA00004613"/>
    </source>
</evidence>
<evidence type="ECO:0000256" key="11">
    <source>
        <dbReference type="SAM" id="SignalP"/>
    </source>
</evidence>
<evidence type="ECO:0000256" key="8">
    <source>
        <dbReference type="ARBA" id="ARBA00023136"/>
    </source>
</evidence>
<evidence type="ECO:0000256" key="6">
    <source>
        <dbReference type="ARBA" id="ARBA00022734"/>
    </source>
</evidence>
<dbReference type="GO" id="GO:0016020">
    <property type="term" value="C:membrane"/>
    <property type="evidence" value="ECO:0007669"/>
    <property type="project" value="UniProtKB-SubCell"/>
</dbReference>
<dbReference type="GO" id="GO:0005737">
    <property type="term" value="C:cytoplasm"/>
    <property type="evidence" value="ECO:0007669"/>
    <property type="project" value="TreeGrafter"/>
</dbReference>
<dbReference type="SUPFAM" id="SSF56436">
    <property type="entry name" value="C-type lectin-like"/>
    <property type="match status" value="1"/>
</dbReference>
<dbReference type="InterPro" id="IPR051505">
    <property type="entry name" value="C-type_lectin_domain"/>
</dbReference>
<keyword evidence="7 10" id="KW-1133">Transmembrane helix</keyword>
<dbReference type="PROSITE" id="PS50041">
    <property type="entry name" value="C_TYPE_LECTIN_2"/>
    <property type="match status" value="1"/>
</dbReference>
<evidence type="ECO:0000256" key="9">
    <source>
        <dbReference type="SAM" id="MobiDB-lite"/>
    </source>
</evidence>
<evidence type="ECO:0000256" key="1">
    <source>
        <dbReference type="ARBA" id="ARBA00004479"/>
    </source>
</evidence>
<comment type="caution">
    <text evidence="13">The sequence shown here is derived from an EMBL/GenBank/DDBJ whole genome shotgun (WGS) entry which is preliminary data.</text>
</comment>
<dbReference type="InterPro" id="IPR001304">
    <property type="entry name" value="C-type_lectin-like"/>
</dbReference>
<feature type="domain" description="C-type lectin" evidence="12">
    <location>
        <begin position="57"/>
        <end position="196"/>
    </location>
</feature>
<evidence type="ECO:0000256" key="7">
    <source>
        <dbReference type="ARBA" id="ARBA00022989"/>
    </source>
</evidence>
<dbReference type="GO" id="GO:0030246">
    <property type="term" value="F:carbohydrate binding"/>
    <property type="evidence" value="ECO:0007669"/>
    <property type="project" value="UniProtKB-KW"/>
</dbReference>
<feature type="signal peptide" evidence="11">
    <location>
        <begin position="1"/>
        <end position="39"/>
    </location>
</feature>
<evidence type="ECO:0000259" key="12">
    <source>
        <dbReference type="PROSITE" id="PS50041"/>
    </source>
</evidence>
<keyword evidence="4 10" id="KW-0812">Transmembrane</keyword>
<proteinExistence type="predicted"/>
<sequence>MGLRGRGGPAAAQAPLPWRRRLLLLLLLRLLARMAPGEGAPAGTGLPSGPAICRGGTQRPCYKIVYLHDVVRRVSFMEALQACRRDGGDLLSIESQYDQHLIQKMIGTFSASDGDFWIGLTRQKDPDNSTECQSLYFWSDESTSTFRNWYADEPSCGSEACVVMYHQPSAPDGDGGPYMFQWNDDRCNIRNNFICKYSQEKLTVAPEMDTSPAGAVTEPFALTSPDGPIQEDTSNKILKETKEPAWSLMYILAPSILVLLLVLVITAIFCFWLYTKRRQEQTEVDKKEHNTWGSPKRQPKSPSLEIHNVIKGQSEADLAGTRPDIKNTSFRIRCGEETPDDLSDDYDNMAVNPSESGFVTLASMESGFVTNDIYELCSNRVGRSKESAWVENEIYGY</sequence>
<dbReference type="PANTHER" id="PTHR14789:SF2">
    <property type="entry name" value="LAYILIN"/>
    <property type="match status" value="1"/>
</dbReference>
<dbReference type="EMBL" id="JAPFRF010000022">
    <property type="protein sequence ID" value="KAJ7304956.1"/>
    <property type="molecule type" value="Genomic_DNA"/>
</dbReference>
<dbReference type="SMART" id="SM00034">
    <property type="entry name" value="CLECT"/>
    <property type="match status" value="1"/>
</dbReference>
<dbReference type="Gene3D" id="3.10.100.10">
    <property type="entry name" value="Mannose-Binding Protein A, subunit A"/>
    <property type="match status" value="1"/>
</dbReference>
<evidence type="ECO:0000256" key="10">
    <source>
        <dbReference type="SAM" id="Phobius"/>
    </source>
</evidence>
<name>A0A9Q1AQM1_9SAUR</name>
<dbReference type="PANTHER" id="PTHR14789">
    <property type="entry name" value="CHONDROLECTIN VARIANT CHODLFDELTAE"/>
    <property type="match status" value="1"/>
</dbReference>
<protein>
    <recommendedName>
        <fullName evidence="12">C-type lectin domain-containing protein</fullName>
    </recommendedName>
</protein>
<feature type="transmembrane region" description="Helical" evidence="10">
    <location>
        <begin position="248"/>
        <end position="274"/>
    </location>
</feature>
<evidence type="ECO:0000256" key="5">
    <source>
        <dbReference type="ARBA" id="ARBA00022729"/>
    </source>
</evidence>
<accession>A0A9Q1AQM1</accession>
<reference evidence="13" key="1">
    <citation type="journal article" date="2023" name="DNA Res.">
        <title>Chromosome-level genome assembly of Phrynocephalus forsythii using third-generation DNA sequencing and Hi-C analysis.</title>
        <authorList>
            <person name="Qi Y."/>
            <person name="Zhao W."/>
            <person name="Zhao Y."/>
            <person name="Niu C."/>
            <person name="Cao S."/>
            <person name="Zhang Y."/>
        </authorList>
    </citation>
    <scope>NUCLEOTIDE SEQUENCE</scope>
    <source>
        <tissue evidence="13">Muscle</tissue>
    </source>
</reference>
<feature type="chain" id="PRO_5040499372" description="C-type lectin domain-containing protein" evidence="11">
    <location>
        <begin position="40"/>
        <end position="397"/>
    </location>
</feature>
<feature type="region of interest" description="Disordered" evidence="9">
    <location>
        <begin position="283"/>
        <end position="303"/>
    </location>
</feature>
<dbReference type="FunFam" id="3.10.100.10:FF:000006">
    <property type="entry name" value="Layilin b"/>
    <property type="match status" value="1"/>
</dbReference>
<dbReference type="Pfam" id="PF00059">
    <property type="entry name" value="Lectin_C"/>
    <property type="match status" value="1"/>
</dbReference>
<evidence type="ECO:0000313" key="14">
    <source>
        <dbReference type="Proteomes" id="UP001142489"/>
    </source>
</evidence>
<evidence type="ECO:0000313" key="13">
    <source>
        <dbReference type="EMBL" id="KAJ7304956.1"/>
    </source>
</evidence>
<organism evidence="13 14">
    <name type="scientific">Phrynocephalus forsythii</name>
    <dbReference type="NCBI Taxonomy" id="171643"/>
    <lineage>
        <taxon>Eukaryota</taxon>
        <taxon>Metazoa</taxon>
        <taxon>Chordata</taxon>
        <taxon>Craniata</taxon>
        <taxon>Vertebrata</taxon>
        <taxon>Euteleostomi</taxon>
        <taxon>Lepidosauria</taxon>
        <taxon>Squamata</taxon>
        <taxon>Bifurcata</taxon>
        <taxon>Unidentata</taxon>
        <taxon>Episquamata</taxon>
        <taxon>Toxicofera</taxon>
        <taxon>Iguania</taxon>
        <taxon>Acrodonta</taxon>
        <taxon>Agamidae</taxon>
        <taxon>Agaminae</taxon>
        <taxon>Phrynocephalus</taxon>
    </lineage>
</organism>
<dbReference type="AlphaFoldDB" id="A0A9Q1AQM1"/>
<dbReference type="InterPro" id="IPR016186">
    <property type="entry name" value="C-type_lectin-like/link_sf"/>
</dbReference>
<keyword evidence="3" id="KW-0964">Secreted</keyword>
<evidence type="ECO:0000256" key="4">
    <source>
        <dbReference type="ARBA" id="ARBA00022692"/>
    </source>
</evidence>
<keyword evidence="6" id="KW-0430">Lectin</keyword>
<keyword evidence="5 11" id="KW-0732">Signal</keyword>
<dbReference type="InterPro" id="IPR016187">
    <property type="entry name" value="CTDL_fold"/>
</dbReference>
<gene>
    <name evidence="13" type="ORF">JRQ81_010660</name>
</gene>
<comment type="subcellular location">
    <subcellularLocation>
        <location evidence="1">Membrane</location>
        <topology evidence="1">Single-pass type I membrane protein</topology>
    </subcellularLocation>
    <subcellularLocation>
        <location evidence="2">Secreted</location>
    </subcellularLocation>
</comment>
<dbReference type="OrthoDB" id="5797898at2759"/>
<dbReference type="GO" id="GO:0005576">
    <property type="term" value="C:extracellular region"/>
    <property type="evidence" value="ECO:0007669"/>
    <property type="project" value="UniProtKB-SubCell"/>
</dbReference>
<evidence type="ECO:0000256" key="3">
    <source>
        <dbReference type="ARBA" id="ARBA00022525"/>
    </source>
</evidence>
<dbReference type="Proteomes" id="UP001142489">
    <property type="component" value="Unassembled WGS sequence"/>
</dbReference>
<keyword evidence="14" id="KW-1185">Reference proteome</keyword>
<keyword evidence="8 10" id="KW-0472">Membrane</keyword>
<dbReference type="GO" id="GO:0050772">
    <property type="term" value="P:positive regulation of axonogenesis"/>
    <property type="evidence" value="ECO:0007669"/>
    <property type="project" value="TreeGrafter"/>
</dbReference>